<accession>A0A0E9U130</accession>
<organism evidence="1">
    <name type="scientific">Anguilla anguilla</name>
    <name type="common">European freshwater eel</name>
    <name type="synonym">Muraena anguilla</name>
    <dbReference type="NCBI Taxonomy" id="7936"/>
    <lineage>
        <taxon>Eukaryota</taxon>
        <taxon>Metazoa</taxon>
        <taxon>Chordata</taxon>
        <taxon>Craniata</taxon>
        <taxon>Vertebrata</taxon>
        <taxon>Euteleostomi</taxon>
        <taxon>Actinopterygii</taxon>
        <taxon>Neopterygii</taxon>
        <taxon>Teleostei</taxon>
        <taxon>Anguilliformes</taxon>
        <taxon>Anguillidae</taxon>
        <taxon>Anguilla</taxon>
    </lineage>
</organism>
<reference evidence="1" key="1">
    <citation type="submission" date="2014-11" db="EMBL/GenBank/DDBJ databases">
        <authorList>
            <person name="Amaro Gonzalez C."/>
        </authorList>
    </citation>
    <scope>NUCLEOTIDE SEQUENCE</scope>
</reference>
<proteinExistence type="predicted"/>
<dbReference type="AlphaFoldDB" id="A0A0E9U130"/>
<evidence type="ECO:0000313" key="1">
    <source>
        <dbReference type="EMBL" id="JAH59501.1"/>
    </source>
</evidence>
<dbReference type="EMBL" id="GBXM01049076">
    <property type="protein sequence ID" value="JAH59501.1"/>
    <property type="molecule type" value="Transcribed_RNA"/>
</dbReference>
<sequence length="47" mass="5690">MNFNTRRMQELWLQSQFRYLHPCTALTVNLKLVLQVCCFSWQHGFAE</sequence>
<reference evidence="1" key="2">
    <citation type="journal article" date="2015" name="Fish Shellfish Immunol.">
        <title>Early steps in the European eel (Anguilla anguilla)-Vibrio vulnificus interaction in the gills: Role of the RtxA13 toxin.</title>
        <authorList>
            <person name="Callol A."/>
            <person name="Pajuelo D."/>
            <person name="Ebbesson L."/>
            <person name="Teles M."/>
            <person name="MacKenzie S."/>
            <person name="Amaro C."/>
        </authorList>
    </citation>
    <scope>NUCLEOTIDE SEQUENCE</scope>
</reference>
<protein>
    <submittedName>
        <fullName evidence="1">Uncharacterized protein</fullName>
    </submittedName>
</protein>
<name>A0A0E9U130_ANGAN</name>